<evidence type="ECO:0000313" key="2">
    <source>
        <dbReference type="EMBL" id="CAD7237524.1"/>
    </source>
</evidence>
<dbReference type="GO" id="GO:0004558">
    <property type="term" value="F:alpha-1,4-glucosidase activity"/>
    <property type="evidence" value="ECO:0007669"/>
    <property type="project" value="TreeGrafter"/>
</dbReference>
<dbReference type="Pfam" id="PF21365">
    <property type="entry name" value="Glyco_hydro_31_3rd"/>
    <property type="match status" value="1"/>
</dbReference>
<dbReference type="InterPro" id="IPR048395">
    <property type="entry name" value="Glyco_hydro_31_C"/>
</dbReference>
<feature type="domain" description="Glycosyl hydrolase family 31 C-terminal" evidence="1">
    <location>
        <begin position="9"/>
        <end position="96"/>
    </location>
</feature>
<dbReference type="AlphaFoldDB" id="A0A7R8X063"/>
<gene>
    <name evidence="2" type="ORF">CTOB1V02_LOCUS15339</name>
</gene>
<dbReference type="SUPFAM" id="SSF51011">
    <property type="entry name" value="Glycosyl hydrolase domain"/>
    <property type="match status" value="1"/>
</dbReference>
<evidence type="ECO:0000259" key="1">
    <source>
        <dbReference type="Pfam" id="PF21365"/>
    </source>
</evidence>
<organism evidence="2">
    <name type="scientific">Cyprideis torosa</name>
    <dbReference type="NCBI Taxonomy" id="163714"/>
    <lineage>
        <taxon>Eukaryota</taxon>
        <taxon>Metazoa</taxon>
        <taxon>Ecdysozoa</taxon>
        <taxon>Arthropoda</taxon>
        <taxon>Crustacea</taxon>
        <taxon>Oligostraca</taxon>
        <taxon>Ostracoda</taxon>
        <taxon>Podocopa</taxon>
        <taxon>Podocopida</taxon>
        <taxon>Cytherocopina</taxon>
        <taxon>Cytheroidea</taxon>
        <taxon>Cytherideidae</taxon>
        <taxon>Cyprideis</taxon>
    </lineage>
</organism>
<protein>
    <recommendedName>
        <fullName evidence="1">Glycosyl hydrolase family 31 C-terminal domain-containing protein</fullName>
    </recommendedName>
</protein>
<dbReference type="Gene3D" id="2.60.40.1180">
    <property type="entry name" value="Golgi alpha-mannosidase II"/>
    <property type="match status" value="2"/>
</dbReference>
<dbReference type="PANTHER" id="PTHR22762">
    <property type="entry name" value="ALPHA-GLUCOSIDASE"/>
    <property type="match status" value="1"/>
</dbReference>
<accession>A0A7R8X063</accession>
<dbReference type="InterPro" id="IPR013780">
    <property type="entry name" value="Glyco_hydro_b"/>
</dbReference>
<sequence length="227" mass="25384">CPNQVHAFGTPVIRPLFVNYPSDEYSIDVDDQFMWGSGLMISPIVYEESYNERRIYYPEDIWYDYYTGQAIAGPLYANAYPSDMEIPLHLRGGSILPGQEPALNTMLSRQNPFHLIVAPDARGNAKGSLFWDDGQSQDTYERGEYFLATYELLVGQTLTSTPNDVGGIIGNETIGLVEFYGMVQSPLAVTVDVGTIIEFSYDQARQSLMVTTDIPLNSAFTLTLEYV</sequence>
<name>A0A7R8X063_9CRUS</name>
<feature type="non-terminal residue" evidence="2">
    <location>
        <position position="1"/>
    </location>
</feature>
<dbReference type="OrthoDB" id="3237269at2759"/>
<dbReference type="PANTHER" id="PTHR22762:SF133">
    <property type="entry name" value="P-TYPE DOMAIN-CONTAINING PROTEIN"/>
    <property type="match status" value="1"/>
</dbReference>
<reference evidence="2" key="1">
    <citation type="submission" date="2020-11" db="EMBL/GenBank/DDBJ databases">
        <authorList>
            <person name="Tran Van P."/>
        </authorList>
    </citation>
    <scope>NUCLEOTIDE SEQUENCE</scope>
</reference>
<dbReference type="EMBL" id="OB688940">
    <property type="protein sequence ID" value="CAD7237524.1"/>
    <property type="molecule type" value="Genomic_DNA"/>
</dbReference>
<proteinExistence type="predicted"/>